<sequence>MTTFPQTKIIMTIDAPIESAFNYIVPVELPHIFKKHKNLPAIIKTDEKEKWFKAGLTRTVYFEDGSTSKETLLTVVPHTSFSYRIEDFTSQLRFLAKRIEGDWIFTDLGNEQTKIEWTYKIVPKSFFARGAINLFLLKNINGLLKNALTILKTDLEKADERKGSR</sequence>
<evidence type="ECO:0008006" key="3">
    <source>
        <dbReference type="Google" id="ProtNLM"/>
    </source>
</evidence>
<dbReference type="AlphaFoldDB" id="A0A179DSG4"/>
<evidence type="ECO:0000313" key="1">
    <source>
        <dbReference type="EMBL" id="OAQ43650.1"/>
    </source>
</evidence>
<organism evidence="1 2">
    <name type="scientific">Pedobacter psychrophilus</name>
    <dbReference type="NCBI Taxonomy" id="1826909"/>
    <lineage>
        <taxon>Bacteria</taxon>
        <taxon>Pseudomonadati</taxon>
        <taxon>Bacteroidota</taxon>
        <taxon>Sphingobacteriia</taxon>
        <taxon>Sphingobacteriales</taxon>
        <taxon>Sphingobacteriaceae</taxon>
        <taxon>Pedobacter</taxon>
    </lineage>
</organism>
<accession>A0A179DSG4</accession>
<dbReference type="InterPro" id="IPR019587">
    <property type="entry name" value="Polyketide_cyclase/dehydratase"/>
</dbReference>
<protein>
    <recommendedName>
        <fullName evidence="3">Polyketide cyclase</fullName>
    </recommendedName>
</protein>
<reference evidence="1 2" key="1">
    <citation type="submission" date="2016-04" db="EMBL/GenBank/DDBJ databases">
        <authorList>
            <person name="Evans L.H."/>
            <person name="Alamgir A."/>
            <person name="Owens N."/>
            <person name="Weber N.D."/>
            <person name="Virtaneva K."/>
            <person name="Barbian K."/>
            <person name="Babar A."/>
            <person name="Rosenke K."/>
        </authorList>
    </citation>
    <scope>NUCLEOTIDE SEQUENCE [LARGE SCALE GENOMIC DNA]</scope>
    <source>
        <strain evidence="1 2">CCM 8644</strain>
    </source>
</reference>
<evidence type="ECO:0000313" key="2">
    <source>
        <dbReference type="Proteomes" id="UP000078459"/>
    </source>
</evidence>
<dbReference type="InterPro" id="IPR023393">
    <property type="entry name" value="START-like_dom_sf"/>
</dbReference>
<reference evidence="1 2" key="2">
    <citation type="submission" date="2016-06" db="EMBL/GenBank/DDBJ databases">
        <title>Pedobacter psychrophilus sp. nov., isolated from Antarctic fragmentary rock.</title>
        <authorList>
            <person name="Svec P."/>
        </authorList>
    </citation>
    <scope>NUCLEOTIDE SEQUENCE [LARGE SCALE GENOMIC DNA]</scope>
    <source>
        <strain evidence="1 2">CCM 8644</strain>
    </source>
</reference>
<dbReference type="Pfam" id="PF10604">
    <property type="entry name" value="Polyketide_cyc2"/>
    <property type="match status" value="1"/>
</dbReference>
<dbReference type="Gene3D" id="3.30.530.20">
    <property type="match status" value="1"/>
</dbReference>
<dbReference type="STRING" id="1826909.A5893_16990"/>
<proteinExistence type="predicted"/>
<dbReference type="EMBL" id="LWHJ01000001">
    <property type="protein sequence ID" value="OAQ43650.1"/>
    <property type="molecule type" value="Genomic_DNA"/>
</dbReference>
<comment type="caution">
    <text evidence="1">The sequence shown here is derived from an EMBL/GenBank/DDBJ whole genome shotgun (WGS) entry which is preliminary data.</text>
</comment>
<name>A0A179DSG4_9SPHI</name>
<dbReference type="RefSeq" id="WP_068820499.1">
    <property type="nucleotide sequence ID" value="NZ_LWHJ01000001.1"/>
</dbReference>
<gene>
    <name evidence="1" type="ORF">A5893_16990</name>
</gene>
<keyword evidence="2" id="KW-1185">Reference proteome</keyword>
<dbReference type="SUPFAM" id="SSF55961">
    <property type="entry name" value="Bet v1-like"/>
    <property type="match status" value="1"/>
</dbReference>
<dbReference type="OrthoDB" id="980948at2"/>
<dbReference type="Proteomes" id="UP000078459">
    <property type="component" value="Unassembled WGS sequence"/>
</dbReference>